<dbReference type="AlphaFoldDB" id="L1JF86"/>
<dbReference type="PaxDb" id="55529-EKX46774"/>
<dbReference type="GO" id="GO:0051082">
    <property type="term" value="F:unfolded protein binding"/>
    <property type="evidence" value="ECO:0007669"/>
    <property type="project" value="TreeGrafter"/>
</dbReference>
<dbReference type="GeneID" id="17303362"/>
<dbReference type="InterPro" id="IPR008978">
    <property type="entry name" value="HSP20-like_chaperone"/>
</dbReference>
<evidence type="ECO:0000256" key="3">
    <source>
        <dbReference type="SAM" id="MobiDB-lite"/>
    </source>
</evidence>
<dbReference type="PANTHER" id="PTHR12356:SF3">
    <property type="entry name" value="NUCLEAR MIGRATION PROTEIN NUDC"/>
    <property type="match status" value="1"/>
</dbReference>
<organism evidence="5">
    <name type="scientific">Guillardia theta (strain CCMP2712)</name>
    <name type="common">Cryptophyte</name>
    <dbReference type="NCBI Taxonomy" id="905079"/>
    <lineage>
        <taxon>Eukaryota</taxon>
        <taxon>Cryptophyceae</taxon>
        <taxon>Pyrenomonadales</taxon>
        <taxon>Geminigeraceae</taxon>
        <taxon>Guillardia</taxon>
    </lineage>
</organism>
<evidence type="ECO:0000256" key="1">
    <source>
        <dbReference type="ARBA" id="ARBA00004496"/>
    </source>
</evidence>
<sequence>MPGTEEALEAYKLEEKRRQEEGRKDEDTDGRSQEEKIEWLRSRGVVIETPEDRRKAAAQQKQNLEDPAPGKRISFKYVKVPADPNLPCEEIQGEGPEARDNFLTMLKSVFAGGKIDATAAQRAAAQHLGASAQPLGSEGLSTLDQAASEGVVETFALVRPAKSNSHCGVYIYLDEVGLLKQLPKNERACGIAKSCGFDNAEFYGDVFIGRTQVQPAPMRNVDFPLSDIDSAAPWLRRAATENYEYGLAMREVKDALEAKGVQQTVNDDDEHDCGGYKWSQDSESVEILLEVPQAASSKDVKVKFSSQKVTTTVKGEEVLSLDLFDKIRPDECNWTFSKATALMKVSC</sequence>
<feature type="region of interest" description="Disordered" evidence="3">
    <location>
        <begin position="50"/>
        <end position="70"/>
    </location>
</feature>
<reference evidence="7" key="2">
    <citation type="submission" date="2012-11" db="EMBL/GenBank/DDBJ databases">
        <authorList>
            <person name="Kuo A."/>
            <person name="Curtis B.A."/>
            <person name="Tanifuji G."/>
            <person name="Burki F."/>
            <person name="Gruber A."/>
            <person name="Irimia M."/>
            <person name="Maruyama S."/>
            <person name="Arias M.C."/>
            <person name="Ball S.G."/>
            <person name="Gile G.H."/>
            <person name="Hirakawa Y."/>
            <person name="Hopkins J.F."/>
            <person name="Rensing S.A."/>
            <person name="Schmutz J."/>
            <person name="Symeonidi A."/>
            <person name="Elias M."/>
            <person name="Eveleigh R.J."/>
            <person name="Herman E.K."/>
            <person name="Klute M.J."/>
            <person name="Nakayama T."/>
            <person name="Obornik M."/>
            <person name="Reyes-Prieto A."/>
            <person name="Armbrust E.V."/>
            <person name="Aves S.J."/>
            <person name="Beiko R.G."/>
            <person name="Coutinho P."/>
            <person name="Dacks J.B."/>
            <person name="Durnford D.G."/>
            <person name="Fast N.M."/>
            <person name="Green B.R."/>
            <person name="Grisdale C."/>
            <person name="Hempe F."/>
            <person name="Henrissat B."/>
            <person name="Hoppner M.P."/>
            <person name="Ishida K.-I."/>
            <person name="Kim E."/>
            <person name="Koreny L."/>
            <person name="Kroth P.G."/>
            <person name="Liu Y."/>
            <person name="Malik S.-B."/>
            <person name="Maier U.G."/>
            <person name="McRose D."/>
            <person name="Mock T."/>
            <person name="Neilson J.A."/>
            <person name="Onodera N.T."/>
            <person name="Poole A.M."/>
            <person name="Pritham E.J."/>
            <person name="Richards T.A."/>
            <person name="Rocap G."/>
            <person name="Roy S.W."/>
            <person name="Sarai C."/>
            <person name="Schaack S."/>
            <person name="Shirato S."/>
            <person name="Slamovits C.H."/>
            <person name="Spencer D.F."/>
            <person name="Suzuki S."/>
            <person name="Worden A.Z."/>
            <person name="Zauner S."/>
            <person name="Barry K."/>
            <person name="Bell C."/>
            <person name="Bharti A.K."/>
            <person name="Crow J.A."/>
            <person name="Grimwood J."/>
            <person name="Kramer R."/>
            <person name="Lindquist E."/>
            <person name="Lucas S."/>
            <person name="Salamov A."/>
            <person name="McFadden G.I."/>
            <person name="Lane C.E."/>
            <person name="Keeling P.J."/>
            <person name="Gray M.W."/>
            <person name="Grigoriev I.V."/>
            <person name="Archibald J.M."/>
        </authorList>
    </citation>
    <scope>NUCLEOTIDE SEQUENCE</scope>
    <source>
        <strain evidence="7">CCMP2712</strain>
    </source>
</reference>
<dbReference type="SUPFAM" id="SSF49764">
    <property type="entry name" value="HSP20-like chaperones"/>
    <property type="match status" value="1"/>
</dbReference>
<comment type="subcellular location">
    <subcellularLocation>
        <location evidence="1">Cytoplasm</location>
    </subcellularLocation>
</comment>
<dbReference type="PROSITE" id="PS51203">
    <property type="entry name" value="CS"/>
    <property type="match status" value="1"/>
</dbReference>
<evidence type="ECO:0000313" key="5">
    <source>
        <dbReference type="EMBL" id="EKX46774.1"/>
    </source>
</evidence>
<dbReference type="InterPro" id="IPR007052">
    <property type="entry name" value="CS_dom"/>
</dbReference>
<dbReference type="eggNOG" id="ENOG502S3Y4">
    <property type="taxonomic scope" value="Eukaryota"/>
</dbReference>
<dbReference type="EnsemblProtists" id="EKX46774">
    <property type="protein sequence ID" value="EKX46774"/>
    <property type="gene ID" value="GUITHDRAFT_107547"/>
</dbReference>
<feature type="region of interest" description="Disordered" evidence="3">
    <location>
        <begin position="1"/>
        <end position="37"/>
    </location>
</feature>
<dbReference type="PANTHER" id="PTHR12356">
    <property type="entry name" value="NUCLEAR MOVEMENT PROTEIN NUDC"/>
    <property type="match status" value="1"/>
</dbReference>
<dbReference type="KEGG" id="gtt:GUITHDRAFT_107547"/>
<accession>L1JF86</accession>
<dbReference type="CDD" id="cd06467">
    <property type="entry name" value="p23_NUDC_like"/>
    <property type="match status" value="1"/>
</dbReference>
<keyword evidence="7" id="KW-1185">Reference proteome</keyword>
<evidence type="ECO:0000313" key="7">
    <source>
        <dbReference type="Proteomes" id="UP000011087"/>
    </source>
</evidence>
<name>L1JF86_GUITC</name>
<keyword evidence="2" id="KW-0963">Cytoplasm</keyword>
<dbReference type="GO" id="GO:0005737">
    <property type="term" value="C:cytoplasm"/>
    <property type="evidence" value="ECO:0007669"/>
    <property type="project" value="UniProtKB-SubCell"/>
</dbReference>
<gene>
    <name evidence="5" type="ORF">GUITHDRAFT_107547</name>
</gene>
<reference evidence="5 7" key="1">
    <citation type="journal article" date="2012" name="Nature">
        <title>Algal genomes reveal evolutionary mosaicism and the fate of nucleomorphs.</title>
        <authorList>
            <consortium name="DOE Joint Genome Institute"/>
            <person name="Curtis B.A."/>
            <person name="Tanifuji G."/>
            <person name="Burki F."/>
            <person name="Gruber A."/>
            <person name="Irimia M."/>
            <person name="Maruyama S."/>
            <person name="Arias M.C."/>
            <person name="Ball S.G."/>
            <person name="Gile G.H."/>
            <person name="Hirakawa Y."/>
            <person name="Hopkins J.F."/>
            <person name="Kuo A."/>
            <person name="Rensing S.A."/>
            <person name="Schmutz J."/>
            <person name="Symeonidi A."/>
            <person name="Elias M."/>
            <person name="Eveleigh R.J."/>
            <person name="Herman E.K."/>
            <person name="Klute M.J."/>
            <person name="Nakayama T."/>
            <person name="Obornik M."/>
            <person name="Reyes-Prieto A."/>
            <person name="Armbrust E.V."/>
            <person name="Aves S.J."/>
            <person name="Beiko R.G."/>
            <person name="Coutinho P."/>
            <person name="Dacks J.B."/>
            <person name="Durnford D.G."/>
            <person name="Fast N.M."/>
            <person name="Green B.R."/>
            <person name="Grisdale C.J."/>
            <person name="Hempel F."/>
            <person name="Henrissat B."/>
            <person name="Hoppner M.P."/>
            <person name="Ishida K."/>
            <person name="Kim E."/>
            <person name="Koreny L."/>
            <person name="Kroth P.G."/>
            <person name="Liu Y."/>
            <person name="Malik S.B."/>
            <person name="Maier U.G."/>
            <person name="McRose D."/>
            <person name="Mock T."/>
            <person name="Neilson J.A."/>
            <person name="Onodera N.T."/>
            <person name="Poole A.M."/>
            <person name="Pritham E.J."/>
            <person name="Richards T.A."/>
            <person name="Rocap G."/>
            <person name="Roy S.W."/>
            <person name="Sarai C."/>
            <person name="Schaack S."/>
            <person name="Shirato S."/>
            <person name="Slamovits C.H."/>
            <person name="Spencer D.F."/>
            <person name="Suzuki S."/>
            <person name="Worden A.Z."/>
            <person name="Zauner S."/>
            <person name="Barry K."/>
            <person name="Bell C."/>
            <person name="Bharti A.K."/>
            <person name="Crow J.A."/>
            <person name="Grimwood J."/>
            <person name="Kramer R."/>
            <person name="Lindquist E."/>
            <person name="Lucas S."/>
            <person name="Salamov A."/>
            <person name="McFadden G.I."/>
            <person name="Lane C.E."/>
            <person name="Keeling P.J."/>
            <person name="Gray M.W."/>
            <person name="Grigoriev I.V."/>
            <person name="Archibald J.M."/>
        </authorList>
    </citation>
    <scope>NUCLEOTIDE SEQUENCE</scope>
    <source>
        <strain evidence="5 7">CCMP2712</strain>
    </source>
</reference>
<feature type="domain" description="CS" evidence="4">
    <location>
        <begin position="271"/>
        <end position="347"/>
    </location>
</feature>
<dbReference type="OMA" id="DESTWTM"/>
<evidence type="ECO:0000313" key="6">
    <source>
        <dbReference type="EnsemblProtists" id="EKX46774"/>
    </source>
</evidence>
<dbReference type="GO" id="GO:0006457">
    <property type="term" value="P:protein folding"/>
    <property type="evidence" value="ECO:0007669"/>
    <property type="project" value="TreeGrafter"/>
</dbReference>
<evidence type="ECO:0000259" key="4">
    <source>
        <dbReference type="PROSITE" id="PS51203"/>
    </source>
</evidence>
<proteinExistence type="predicted"/>
<feature type="compositionally biased region" description="Basic and acidic residues" evidence="3">
    <location>
        <begin position="9"/>
        <end position="37"/>
    </location>
</feature>
<dbReference type="Gene3D" id="2.60.40.790">
    <property type="match status" value="1"/>
</dbReference>
<dbReference type="Proteomes" id="UP000011087">
    <property type="component" value="Unassembled WGS sequence"/>
</dbReference>
<reference evidence="6" key="3">
    <citation type="submission" date="2015-06" db="UniProtKB">
        <authorList>
            <consortium name="EnsemblProtists"/>
        </authorList>
    </citation>
    <scope>IDENTIFICATION</scope>
</reference>
<dbReference type="HOGENOM" id="CLU_814996_0_0_1"/>
<dbReference type="EMBL" id="JH992993">
    <property type="protein sequence ID" value="EKX46774.1"/>
    <property type="molecule type" value="Genomic_DNA"/>
</dbReference>
<evidence type="ECO:0000256" key="2">
    <source>
        <dbReference type="ARBA" id="ARBA00022490"/>
    </source>
</evidence>
<protein>
    <recommendedName>
        <fullName evidence="4">CS domain-containing protein</fullName>
    </recommendedName>
</protein>
<dbReference type="RefSeq" id="XP_005833754.1">
    <property type="nucleotide sequence ID" value="XM_005833697.1"/>
</dbReference>
<dbReference type="InterPro" id="IPR037898">
    <property type="entry name" value="NudC_fam"/>
</dbReference>
<dbReference type="OrthoDB" id="496827at2759"/>
<dbReference type="Pfam" id="PF04969">
    <property type="entry name" value="CS"/>
    <property type="match status" value="1"/>
</dbReference>